<evidence type="ECO:0000313" key="4">
    <source>
        <dbReference type="Proteomes" id="UP000001744"/>
    </source>
</evidence>
<protein>
    <submittedName>
        <fullName evidence="2">Horsetail movement protein Hrs1/Mcp6</fullName>
    </submittedName>
</protein>
<dbReference type="JaponicusDB" id="SJAG_04143">
    <property type="gene designation" value="mcp6"/>
</dbReference>
<proteinExistence type="predicted"/>
<keyword evidence="1" id="KW-0175">Coiled coil</keyword>
<evidence type="ECO:0000313" key="2">
    <source>
        <dbReference type="EMBL" id="EEB08968.1"/>
    </source>
</evidence>
<reference evidence="2 4" key="1">
    <citation type="journal article" date="2011" name="Science">
        <title>Comparative functional genomics of the fission yeasts.</title>
        <authorList>
            <person name="Rhind N."/>
            <person name="Chen Z."/>
            <person name="Yassour M."/>
            <person name="Thompson D.A."/>
            <person name="Haas B.J."/>
            <person name="Habib N."/>
            <person name="Wapinski I."/>
            <person name="Roy S."/>
            <person name="Lin M.F."/>
            <person name="Heiman D.I."/>
            <person name="Young S.K."/>
            <person name="Furuya K."/>
            <person name="Guo Y."/>
            <person name="Pidoux A."/>
            <person name="Chen H.M."/>
            <person name="Robbertse B."/>
            <person name="Goldberg J.M."/>
            <person name="Aoki K."/>
            <person name="Bayne E.H."/>
            <person name="Berlin A.M."/>
            <person name="Desjardins C.A."/>
            <person name="Dobbs E."/>
            <person name="Dukaj L."/>
            <person name="Fan L."/>
            <person name="FitzGerald M.G."/>
            <person name="French C."/>
            <person name="Gujja S."/>
            <person name="Hansen K."/>
            <person name="Keifenheim D."/>
            <person name="Levin J.Z."/>
            <person name="Mosher R.A."/>
            <person name="Mueller C.A."/>
            <person name="Pfiffner J."/>
            <person name="Priest M."/>
            <person name="Russ C."/>
            <person name="Smialowska A."/>
            <person name="Swoboda P."/>
            <person name="Sykes S.M."/>
            <person name="Vaughn M."/>
            <person name="Vengrova S."/>
            <person name="Yoder R."/>
            <person name="Zeng Q."/>
            <person name="Allshire R."/>
            <person name="Baulcombe D."/>
            <person name="Birren B.W."/>
            <person name="Brown W."/>
            <person name="Ekwall K."/>
            <person name="Kellis M."/>
            <person name="Leatherwood J."/>
            <person name="Levin H."/>
            <person name="Margalit H."/>
            <person name="Martienssen R."/>
            <person name="Nieduszynski C.A."/>
            <person name="Spatafora J.W."/>
            <person name="Friedman N."/>
            <person name="Dalgaard J.Z."/>
            <person name="Baumann P."/>
            <person name="Niki H."/>
            <person name="Regev A."/>
            <person name="Nusbaum C."/>
        </authorList>
    </citation>
    <scope>NUCLEOTIDE SEQUENCE [LARGE SCALE GENOMIC DNA]</scope>
    <source>
        <strain evidence="4">yFS275 / FY16936</strain>
    </source>
</reference>
<dbReference type="EMBL" id="KE651167">
    <property type="protein sequence ID" value="EEB08968.1"/>
    <property type="molecule type" value="Genomic_DNA"/>
</dbReference>
<dbReference type="VEuPathDB" id="FungiDB:SJAG_04143"/>
<dbReference type="HOGENOM" id="CLU_1220306_0_0_1"/>
<feature type="coiled-coil region" evidence="1">
    <location>
        <begin position="49"/>
        <end position="125"/>
    </location>
</feature>
<keyword evidence="4" id="KW-1185">Reference proteome</keyword>
<organism evidence="2 4">
    <name type="scientific">Schizosaccharomyces japonicus (strain yFS275 / FY16936)</name>
    <name type="common">Fission yeast</name>
    <dbReference type="NCBI Taxonomy" id="402676"/>
    <lineage>
        <taxon>Eukaryota</taxon>
        <taxon>Fungi</taxon>
        <taxon>Dikarya</taxon>
        <taxon>Ascomycota</taxon>
        <taxon>Taphrinomycotina</taxon>
        <taxon>Schizosaccharomycetes</taxon>
        <taxon>Schizosaccharomycetales</taxon>
        <taxon>Schizosaccharomycetaceae</taxon>
        <taxon>Schizosaccharomyces</taxon>
    </lineage>
</organism>
<dbReference type="Gene3D" id="1.10.287.1490">
    <property type="match status" value="1"/>
</dbReference>
<name>B6K614_SCHJY</name>
<dbReference type="AlphaFoldDB" id="B6K614"/>
<evidence type="ECO:0000313" key="3">
    <source>
        <dbReference type="JaponicusDB" id="SJAG_04143"/>
    </source>
</evidence>
<dbReference type="RefSeq" id="XP_002175261.1">
    <property type="nucleotide sequence ID" value="XM_002175225.2"/>
</dbReference>
<gene>
    <name evidence="3" type="primary">mcp6</name>
    <name evidence="2" type="ORF">SJAG_04143</name>
</gene>
<evidence type="ECO:0000256" key="1">
    <source>
        <dbReference type="SAM" id="Coils"/>
    </source>
</evidence>
<dbReference type="Proteomes" id="UP000001744">
    <property type="component" value="Unassembled WGS sequence"/>
</dbReference>
<accession>B6K614</accession>
<sequence length="227" mass="26411">MPVEDETMCNDSSDTLCLSSPLTKLDTDNATPRKLDRVKNLQRFARTVITTYEKDAVAMEAEILDLKQQLENERLRRKQLQVPLKLFQQKMTSLETEKKQLKLENDQLKQEQKLLVLKMESIQRNNSSTLTRHIESPVENTNERVEKTTRCAIEPHEVVQRLSDSFYKLENQHKSFKETCALLRKRLMQDKTSTQTRLQLIETKISKHAAGFSCNVAFHLPKEAHIC</sequence>
<dbReference type="GeneID" id="7049310"/>